<gene>
    <name evidence="1" type="primary">73</name>
    <name evidence="1" type="ORF">PBI_JAYDEN_73</name>
</gene>
<dbReference type="KEGG" id="vg:80005683"/>
<reference evidence="1 2" key="1">
    <citation type="submission" date="2019-10" db="EMBL/GenBank/DDBJ databases">
        <authorList>
            <person name="Zack K.M."/>
            <person name="Garlena R.A."/>
            <person name="Russell D.A."/>
            <person name="Pope W.H."/>
            <person name="Jacobs-Sera D."/>
            <person name="Hatfull G.F."/>
        </authorList>
    </citation>
    <scope>NUCLEOTIDE SEQUENCE [LARGE SCALE GENOMIC DNA]</scope>
</reference>
<name>A0A649VTP0_9CAUD</name>
<dbReference type="GeneID" id="80005683"/>
<evidence type="ECO:0000313" key="2">
    <source>
        <dbReference type="Proteomes" id="UP000422411"/>
    </source>
</evidence>
<keyword evidence="2" id="KW-1185">Reference proteome</keyword>
<dbReference type="EMBL" id="MN586042">
    <property type="protein sequence ID" value="QGJ95292.1"/>
    <property type="molecule type" value="Genomic_DNA"/>
</dbReference>
<proteinExistence type="predicted"/>
<dbReference type="RefSeq" id="YP_010752009.1">
    <property type="nucleotide sequence ID" value="NC_073375.1"/>
</dbReference>
<dbReference type="Pfam" id="PF19563">
    <property type="entry name" value="DUF6085"/>
    <property type="match status" value="1"/>
</dbReference>
<evidence type="ECO:0000313" key="1">
    <source>
        <dbReference type="EMBL" id="QGJ95292.1"/>
    </source>
</evidence>
<sequence length="121" mass="13108">MSRLHELIMTGMDRGDAQWEAAGPTTRDGYLTLIASGVESVLTEATGGPEHLVRVNRGGWTIQHPLPERFEPEGTGTSLLDCKFNTLISAAMAGGAMFEGTHRVWIDRGVLQWEEVDGGAL</sequence>
<dbReference type="InterPro" id="IPR045731">
    <property type="entry name" value="DUF6085"/>
</dbReference>
<protein>
    <submittedName>
        <fullName evidence="1">Uncharacterized protein</fullName>
    </submittedName>
</protein>
<organism evidence="1 2">
    <name type="scientific">Microbacterium phage Jayden</name>
    <dbReference type="NCBI Taxonomy" id="2656550"/>
    <lineage>
        <taxon>Viruses</taxon>
        <taxon>Duplodnaviria</taxon>
        <taxon>Heunggongvirae</taxon>
        <taxon>Uroviricota</taxon>
        <taxon>Caudoviricetes</taxon>
        <taxon>Hodgkinviridae</taxon>
        <taxon>Metamorphoovirus</taxon>
        <taxon>Metamorphoovirus jayden</taxon>
    </lineage>
</organism>
<dbReference type="Proteomes" id="UP000422411">
    <property type="component" value="Segment"/>
</dbReference>
<accession>A0A649VTP0</accession>